<proteinExistence type="inferred from homology"/>
<comment type="similarity">
    <text evidence="1 9">Belongs to the AP endonuclease 2 family.</text>
</comment>
<evidence type="ECO:0000313" key="11">
    <source>
        <dbReference type="EMBL" id="ALC17878.1"/>
    </source>
</evidence>
<accession>A0A0M4CZ29</accession>
<feature type="binding site" evidence="9">
    <location>
        <position position="151"/>
    </location>
    <ligand>
        <name>Zn(2+)</name>
        <dbReference type="ChEBI" id="CHEBI:29105"/>
        <label>1</label>
    </ligand>
</feature>
<dbReference type="InterPro" id="IPR018246">
    <property type="entry name" value="AP_endonuc_F2_Zn_BS"/>
</dbReference>
<dbReference type="GO" id="GO:0008270">
    <property type="term" value="F:zinc ion binding"/>
    <property type="evidence" value="ECO:0007669"/>
    <property type="project" value="UniProtKB-UniRule"/>
</dbReference>
<dbReference type="SUPFAM" id="SSF51658">
    <property type="entry name" value="Xylose isomerase-like"/>
    <property type="match status" value="1"/>
</dbReference>
<feature type="binding site" evidence="9">
    <location>
        <position position="115"/>
    </location>
    <ligand>
        <name>Zn(2+)</name>
        <dbReference type="ChEBI" id="CHEBI:29105"/>
        <label>1</label>
    </ligand>
</feature>
<dbReference type="GO" id="GO:0003906">
    <property type="term" value="F:DNA-(apurinic or apyrimidinic site) endonuclease activity"/>
    <property type="evidence" value="ECO:0007669"/>
    <property type="project" value="TreeGrafter"/>
</dbReference>
<dbReference type="GO" id="GO:0006284">
    <property type="term" value="P:base-excision repair"/>
    <property type="evidence" value="ECO:0007669"/>
    <property type="project" value="TreeGrafter"/>
</dbReference>
<dbReference type="InterPro" id="IPR013022">
    <property type="entry name" value="Xyl_isomerase-like_TIM-brl"/>
</dbReference>
<comment type="cofactor">
    <cofactor evidence="9">
        <name>Zn(2+)</name>
        <dbReference type="ChEBI" id="CHEBI:29105"/>
    </cofactor>
    <text evidence="9">Binds 3 Zn(2+) ions.</text>
</comment>
<evidence type="ECO:0000256" key="1">
    <source>
        <dbReference type="ARBA" id="ARBA00005340"/>
    </source>
</evidence>
<dbReference type="RefSeq" id="WP_053551853.1">
    <property type="nucleotide sequence ID" value="NZ_CP010802.1"/>
</dbReference>
<evidence type="ECO:0000256" key="7">
    <source>
        <dbReference type="ARBA" id="ARBA00022833"/>
    </source>
</evidence>
<dbReference type="InterPro" id="IPR001719">
    <property type="entry name" value="AP_endonuc_2"/>
</dbReference>
<dbReference type="PROSITE" id="PS00731">
    <property type="entry name" value="AP_NUCLEASE_F2_3"/>
    <property type="match status" value="1"/>
</dbReference>
<dbReference type="Pfam" id="PF01261">
    <property type="entry name" value="AP_endonuc_2"/>
    <property type="match status" value="1"/>
</dbReference>
<dbReference type="AlphaFoldDB" id="A0A0M4CZ29"/>
<evidence type="ECO:0000256" key="4">
    <source>
        <dbReference type="ARBA" id="ARBA00022759"/>
    </source>
</evidence>
<keyword evidence="3 9" id="KW-0479">Metal-binding</keyword>
<evidence type="ECO:0000256" key="2">
    <source>
        <dbReference type="ARBA" id="ARBA00022722"/>
    </source>
</evidence>
<gene>
    <name evidence="9 11" type="primary">nfo</name>
    <name evidence="11" type="ORF">DSOUD_3153</name>
</gene>
<feature type="binding site" evidence="9">
    <location>
        <position position="187"/>
    </location>
    <ligand>
        <name>Zn(2+)</name>
        <dbReference type="ChEBI" id="CHEBI:29105"/>
        <label>3</label>
    </ligand>
</feature>
<protein>
    <recommendedName>
        <fullName evidence="9">Probable endonuclease 4</fullName>
        <ecNumber evidence="9">3.1.21.2</ecNumber>
    </recommendedName>
    <alternativeName>
        <fullName evidence="9">Endodeoxyribonuclease IV</fullName>
    </alternativeName>
    <alternativeName>
        <fullName evidence="9">Endonuclease IV</fullName>
    </alternativeName>
</protein>
<feature type="binding site" evidence="9">
    <location>
        <position position="184"/>
    </location>
    <ligand>
        <name>Zn(2+)</name>
        <dbReference type="ChEBI" id="CHEBI:29105"/>
        <label>2</label>
    </ligand>
</feature>
<feature type="binding site" evidence="9">
    <location>
        <position position="266"/>
    </location>
    <ligand>
        <name>Zn(2+)</name>
        <dbReference type="ChEBI" id="CHEBI:29105"/>
        <label>2</label>
    </ligand>
</feature>
<dbReference type="SMART" id="SM00518">
    <property type="entry name" value="AP2Ec"/>
    <property type="match status" value="1"/>
</dbReference>
<evidence type="ECO:0000256" key="6">
    <source>
        <dbReference type="ARBA" id="ARBA00022801"/>
    </source>
</evidence>
<keyword evidence="8 9" id="KW-0234">DNA repair</keyword>
<sequence length="290" mass="30892">MGKKTAESPLLIGAHMSISGGHHLAFARGEAAGCRAMQIFTKNANQWHAKPIDADAAAAFGAAWKKSPIGPVIAHDSYLINLASADEEKWQKSLAAFADEMERCAALGIGSLVMHPGAHLGAGEDAGLERIVTALRRIFAESPPSVRVLVENTAGQGTYLGGTFEHLAAILEELPEGRIGVCFDTCHAFAAGFDLSTAAGYRKTMDDFDRLVGLGRIAAFHINDSQKGLGCRVDRHAHIGQGAMGLEGFGELMRDPRFFSVPKILETPKGDDDSLDRMNLATLRRLATGG</sequence>
<keyword evidence="4 9" id="KW-0255">Endonuclease</keyword>
<feature type="binding site" evidence="9">
    <location>
        <position position="236"/>
    </location>
    <ligand>
        <name>Zn(2+)</name>
        <dbReference type="ChEBI" id="CHEBI:29105"/>
        <label>3</label>
    </ligand>
</feature>
<dbReference type="PROSITE" id="PS51432">
    <property type="entry name" value="AP_NUCLEASE_F2_4"/>
    <property type="match status" value="1"/>
</dbReference>
<evidence type="ECO:0000259" key="10">
    <source>
        <dbReference type="Pfam" id="PF01261"/>
    </source>
</evidence>
<dbReference type="InterPro" id="IPR036237">
    <property type="entry name" value="Xyl_isomerase-like_sf"/>
</dbReference>
<evidence type="ECO:0000313" key="12">
    <source>
        <dbReference type="Proteomes" id="UP000057158"/>
    </source>
</evidence>
<organism evidence="11 12">
    <name type="scientific">Desulfuromonas soudanensis</name>
    <dbReference type="NCBI Taxonomy" id="1603606"/>
    <lineage>
        <taxon>Bacteria</taxon>
        <taxon>Pseudomonadati</taxon>
        <taxon>Thermodesulfobacteriota</taxon>
        <taxon>Desulfuromonadia</taxon>
        <taxon>Desulfuromonadales</taxon>
        <taxon>Desulfuromonadaceae</taxon>
        <taxon>Desulfuromonas</taxon>
    </lineage>
</organism>
<dbReference type="GO" id="GO:0003677">
    <property type="term" value="F:DNA binding"/>
    <property type="evidence" value="ECO:0007669"/>
    <property type="project" value="InterPro"/>
</dbReference>
<dbReference type="PANTHER" id="PTHR21445:SF0">
    <property type="entry name" value="APURINIC-APYRIMIDINIC ENDONUCLEASE"/>
    <property type="match status" value="1"/>
</dbReference>
<dbReference type="PATRIC" id="fig|1603606.3.peg.3398"/>
<dbReference type="KEGG" id="des:DSOUD_3153"/>
<dbReference type="OrthoDB" id="9805666at2"/>
<feature type="binding site" evidence="9">
    <location>
        <position position="234"/>
    </location>
    <ligand>
        <name>Zn(2+)</name>
        <dbReference type="ChEBI" id="CHEBI:29105"/>
        <label>3</label>
    </ligand>
</feature>
<dbReference type="EC" id="3.1.21.2" evidence="9"/>
<comment type="function">
    <text evidence="9">Endonuclease IV plays a role in DNA repair. It cleaves phosphodiester bonds at apurinic or apyrimidinic (AP) sites, generating a 3'-hydroxyl group and a 5'-terminal sugar phosphate.</text>
</comment>
<comment type="catalytic activity">
    <reaction evidence="9">
        <text>Endonucleolytic cleavage to 5'-phosphooligonucleotide end-products.</text>
        <dbReference type="EC" id="3.1.21.2"/>
    </reaction>
</comment>
<keyword evidence="5 9" id="KW-0227">DNA damage</keyword>
<name>A0A0M4CZ29_9BACT</name>
<dbReference type="Gene3D" id="3.20.20.150">
    <property type="entry name" value="Divalent-metal-dependent TIM barrel enzymes"/>
    <property type="match status" value="1"/>
</dbReference>
<dbReference type="NCBIfam" id="TIGR00587">
    <property type="entry name" value="nfo"/>
    <property type="match status" value="1"/>
</dbReference>
<dbReference type="Proteomes" id="UP000057158">
    <property type="component" value="Chromosome"/>
</dbReference>
<keyword evidence="12" id="KW-1185">Reference proteome</keyword>
<dbReference type="PANTHER" id="PTHR21445">
    <property type="entry name" value="ENDONUCLEASE IV ENDODEOXYRIBONUCLEASE IV"/>
    <property type="match status" value="1"/>
</dbReference>
<feature type="binding site" evidence="9">
    <location>
        <position position="151"/>
    </location>
    <ligand>
        <name>Zn(2+)</name>
        <dbReference type="ChEBI" id="CHEBI:29105"/>
        <label>2</label>
    </ligand>
</feature>
<dbReference type="STRING" id="1603606.DSOUD_3153"/>
<evidence type="ECO:0000256" key="9">
    <source>
        <dbReference type="HAMAP-Rule" id="MF_00152"/>
    </source>
</evidence>
<evidence type="ECO:0000256" key="5">
    <source>
        <dbReference type="ARBA" id="ARBA00022763"/>
    </source>
</evidence>
<evidence type="ECO:0000256" key="8">
    <source>
        <dbReference type="ARBA" id="ARBA00023204"/>
    </source>
</evidence>
<keyword evidence="6 9" id="KW-0378">Hydrolase</keyword>
<dbReference type="HAMAP" id="MF_00152">
    <property type="entry name" value="Nfo"/>
    <property type="match status" value="1"/>
</dbReference>
<feature type="binding site" evidence="9">
    <location>
        <position position="75"/>
    </location>
    <ligand>
        <name>Zn(2+)</name>
        <dbReference type="ChEBI" id="CHEBI:29105"/>
        <label>1</label>
    </ligand>
</feature>
<feature type="binding site" evidence="9">
    <location>
        <position position="221"/>
    </location>
    <ligand>
        <name>Zn(2+)</name>
        <dbReference type="ChEBI" id="CHEBI:29105"/>
        <label>2</label>
    </ligand>
</feature>
<dbReference type="PROSITE" id="PS00729">
    <property type="entry name" value="AP_NUCLEASE_F2_1"/>
    <property type="match status" value="1"/>
</dbReference>
<dbReference type="FunFam" id="3.20.20.150:FF:000001">
    <property type="entry name" value="Probable endonuclease 4"/>
    <property type="match status" value="1"/>
</dbReference>
<dbReference type="CDD" id="cd00019">
    <property type="entry name" value="AP2Ec"/>
    <property type="match status" value="1"/>
</dbReference>
<feature type="domain" description="Xylose isomerase-like TIM barrel" evidence="10">
    <location>
        <begin position="28"/>
        <end position="271"/>
    </location>
</feature>
<dbReference type="EMBL" id="CP010802">
    <property type="protein sequence ID" value="ALC17878.1"/>
    <property type="molecule type" value="Genomic_DNA"/>
</dbReference>
<dbReference type="GO" id="GO:0008081">
    <property type="term" value="F:phosphoric diester hydrolase activity"/>
    <property type="evidence" value="ECO:0007669"/>
    <property type="project" value="TreeGrafter"/>
</dbReference>
<reference evidence="11 12" key="1">
    <citation type="submission" date="2015-07" db="EMBL/GenBank/DDBJ databases">
        <title>Isolation and Genomic Characterization of a Novel Halophilic Metal-Reducing Deltaproteobacterium from the Deep Subsurface.</title>
        <authorList>
            <person name="Badalamenti J.P."/>
            <person name="Summers Z.M."/>
            <person name="Gralnick J.A."/>
            <person name="Bond D.R."/>
        </authorList>
    </citation>
    <scope>NUCLEOTIDE SEQUENCE [LARGE SCALE GENOMIC DNA]</scope>
    <source>
        <strain evidence="11 12">WTL</strain>
    </source>
</reference>
<evidence type="ECO:0000256" key="3">
    <source>
        <dbReference type="ARBA" id="ARBA00022723"/>
    </source>
</evidence>
<dbReference type="GO" id="GO:0008833">
    <property type="term" value="F:deoxyribonuclease IV (phage-T4-induced) activity"/>
    <property type="evidence" value="ECO:0007669"/>
    <property type="project" value="UniProtKB-UniRule"/>
</dbReference>
<dbReference type="PROSITE" id="PS00730">
    <property type="entry name" value="AP_NUCLEASE_F2_2"/>
    <property type="match status" value="1"/>
</dbReference>
<keyword evidence="7 9" id="KW-0862">Zinc</keyword>
<keyword evidence="2 9" id="KW-0540">Nuclease</keyword>